<reference evidence="3" key="3">
    <citation type="submission" date="2025-09" db="UniProtKB">
        <authorList>
            <consortium name="Ensembl"/>
        </authorList>
    </citation>
    <scope>IDENTIFICATION</scope>
</reference>
<organism evidence="3 4">
    <name type="scientific">Hucho hucho</name>
    <name type="common">huchen</name>
    <dbReference type="NCBI Taxonomy" id="62062"/>
    <lineage>
        <taxon>Eukaryota</taxon>
        <taxon>Metazoa</taxon>
        <taxon>Chordata</taxon>
        <taxon>Craniata</taxon>
        <taxon>Vertebrata</taxon>
        <taxon>Euteleostomi</taxon>
        <taxon>Actinopterygii</taxon>
        <taxon>Neopterygii</taxon>
        <taxon>Teleostei</taxon>
        <taxon>Protacanthopterygii</taxon>
        <taxon>Salmoniformes</taxon>
        <taxon>Salmonidae</taxon>
        <taxon>Salmoninae</taxon>
        <taxon>Hucho</taxon>
    </lineage>
</organism>
<evidence type="ECO:0000313" key="3">
    <source>
        <dbReference type="Ensembl" id="ENSHHUP00000055617.1"/>
    </source>
</evidence>
<reference evidence="4" key="1">
    <citation type="submission" date="2018-06" db="EMBL/GenBank/DDBJ databases">
        <title>Genome assembly of Danube salmon.</title>
        <authorList>
            <person name="Macqueen D.J."/>
            <person name="Gundappa M.K."/>
        </authorList>
    </citation>
    <scope>NUCLEOTIDE SEQUENCE [LARGE SCALE GENOMIC DNA]</scope>
</reference>
<comment type="similarity">
    <text evidence="1">Belongs to the peptidase C69 family. Secernin subfamily.</text>
</comment>
<keyword evidence="2" id="KW-0472">Membrane</keyword>
<dbReference type="GO" id="GO:0006508">
    <property type="term" value="P:proteolysis"/>
    <property type="evidence" value="ECO:0007669"/>
    <property type="project" value="InterPro"/>
</dbReference>
<keyword evidence="4" id="KW-1185">Reference proteome</keyword>
<evidence type="ECO:0000256" key="1">
    <source>
        <dbReference type="ARBA" id="ARBA00005705"/>
    </source>
</evidence>
<dbReference type="Gene3D" id="3.60.60.10">
    <property type="entry name" value="Penicillin V Acylase, Chain A"/>
    <property type="match status" value="1"/>
</dbReference>
<evidence type="ECO:0000256" key="2">
    <source>
        <dbReference type="SAM" id="Phobius"/>
    </source>
</evidence>
<dbReference type="AlphaFoldDB" id="A0A4W5NWZ9"/>
<feature type="transmembrane region" description="Helical" evidence="2">
    <location>
        <begin position="231"/>
        <end position="252"/>
    </location>
</feature>
<dbReference type="InterPro" id="IPR005322">
    <property type="entry name" value="Peptidase_C69"/>
</dbReference>
<dbReference type="Ensembl" id="ENSHHUT00000057545.1">
    <property type="protein sequence ID" value="ENSHHUP00000055617.1"/>
    <property type="gene ID" value="ENSHHUG00000033250.1"/>
</dbReference>
<reference evidence="3" key="2">
    <citation type="submission" date="2025-08" db="UniProtKB">
        <authorList>
            <consortium name="Ensembl"/>
        </authorList>
    </citation>
    <scope>IDENTIFICATION</scope>
</reference>
<sequence length="256" mass="29063">KVVGSITTGDQYGKNDENVCTRLINVMGMSCTLGLERAETAQKAEPLEKLHGGNCMEDQSGFAYHNIFFVDNMLYPPYRNISNQYTITTKIDKEHPAPFSFAETYSFMTTARIETSGSRYCEVRNLLERNKGHITAETMMDILRDKESGINMEGFFMTTGSMVSVVLTDPTLPEVHYITGTPDPERSVFKTFVFVKDIKQLKQNSSLGYGPDDTVKKIPRFQSKPHRKHPLFVKHEVVVALYFVVFFFTYLASKCS</sequence>
<dbReference type="GeneTree" id="ENSGT00390000013474"/>
<name>A0A4W5NWZ9_9TELE</name>
<protein>
    <submittedName>
        <fullName evidence="3">Secernin 3</fullName>
    </submittedName>
</protein>
<dbReference type="GO" id="GO:0016805">
    <property type="term" value="F:dipeptidase activity"/>
    <property type="evidence" value="ECO:0007669"/>
    <property type="project" value="InterPro"/>
</dbReference>
<proteinExistence type="inferred from homology"/>
<dbReference type="Proteomes" id="UP000314982">
    <property type="component" value="Unassembled WGS sequence"/>
</dbReference>
<dbReference type="PANTHER" id="PTHR12994:SF18">
    <property type="entry name" value="SECERNIN-3"/>
    <property type="match status" value="1"/>
</dbReference>
<keyword evidence="2" id="KW-0812">Transmembrane</keyword>
<evidence type="ECO:0000313" key="4">
    <source>
        <dbReference type="Proteomes" id="UP000314982"/>
    </source>
</evidence>
<dbReference type="PANTHER" id="PTHR12994">
    <property type="entry name" value="SECERNIN"/>
    <property type="match status" value="1"/>
</dbReference>
<accession>A0A4W5NWZ9</accession>
<dbReference type="STRING" id="62062.ENSHHUP00000055617"/>
<dbReference type="GO" id="GO:0070004">
    <property type="term" value="F:cysteine-type exopeptidase activity"/>
    <property type="evidence" value="ECO:0007669"/>
    <property type="project" value="InterPro"/>
</dbReference>
<keyword evidence="2" id="KW-1133">Transmembrane helix</keyword>